<dbReference type="PATRIC" id="fig|1341156.4.peg.2903"/>
<protein>
    <recommendedName>
        <fullName evidence="3">Sporulation protein</fullName>
    </recommendedName>
</protein>
<evidence type="ECO:0000313" key="2">
    <source>
        <dbReference type="Proteomes" id="UP000021369"/>
    </source>
</evidence>
<dbReference type="AlphaFoldDB" id="A0A011UXH6"/>
<comment type="caution">
    <text evidence="1">The sequence shown here is derived from an EMBL/GenBank/DDBJ whole genome shotgun (WGS) entry which is preliminary data.</text>
</comment>
<dbReference type="EMBL" id="JEOB01000004">
    <property type="protein sequence ID" value="EXM37912.1"/>
    <property type="molecule type" value="Genomic_DNA"/>
</dbReference>
<dbReference type="Pfam" id="PF07873">
    <property type="entry name" value="YabP"/>
    <property type="match status" value="1"/>
</dbReference>
<dbReference type="InterPro" id="IPR022476">
    <property type="entry name" value="Spore_YabP/YqfC"/>
</dbReference>
<name>A0A011UXH6_RUMAL</name>
<proteinExistence type="predicted"/>
<reference evidence="1 2" key="1">
    <citation type="submission" date="2013-06" db="EMBL/GenBank/DDBJ databases">
        <title>Rumen cellulosomics: divergent fiber-degrading strategies revealed by comparative genome-wide analysis of six Ruminococcal strains.</title>
        <authorList>
            <person name="Dassa B."/>
            <person name="Borovok I."/>
            <person name="Lamed R."/>
            <person name="Flint H."/>
            <person name="Yeoman C.J."/>
            <person name="White B."/>
            <person name="Bayer E.A."/>
        </authorList>
    </citation>
    <scope>NUCLEOTIDE SEQUENCE [LARGE SCALE GENOMIC DNA]</scope>
    <source>
        <strain evidence="1 2">SY3</strain>
    </source>
</reference>
<accession>A0A011UXH6</accession>
<dbReference type="OrthoDB" id="1822362at2"/>
<evidence type="ECO:0008006" key="3">
    <source>
        <dbReference type="Google" id="ProtNLM"/>
    </source>
</evidence>
<sequence length="99" mass="11186">MARIPGISFFGKTRELMYLQSYISIKDNTSALVENCRQIYECTEVCVRLLTGSFEIELWGSGLMLSSYAENSVEVRGTIEQVKLVSRGNRRDSDDSGKH</sequence>
<keyword evidence="2" id="KW-1185">Reference proteome</keyword>
<evidence type="ECO:0000313" key="1">
    <source>
        <dbReference type="EMBL" id="EXM37912.1"/>
    </source>
</evidence>
<dbReference type="Proteomes" id="UP000021369">
    <property type="component" value="Unassembled WGS sequence"/>
</dbReference>
<gene>
    <name evidence="1" type="ORF">RASY3_16520</name>
</gene>
<dbReference type="RefSeq" id="WP_037289936.1">
    <property type="nucleotide sequence ID" value="NZ_JEOB01000004.1"/>
</dbReference>
<organism evidence="1 2">
    <name type="scientific">Ruminococcus albus SY3</name>
    <dbReference type="NCBI Taxonomy" id="1341156"/>
    <lineage>
        <taxon>Bacteria</taxon>
        <taxon>Bacillati</taxon>
        <taxon>Bacillota</taxon>
        <taxon>Clostridia</taxon>
        <taxon>Eubacteriales</taxon>
        <taxon>Oscillospiraceae</taxon>
        <taxon>Ruminococcus</taxon>
    </lineage>
</organism>